<dbReference type="Pfam" id="PF00959">
    <property type="entry name" value="Phage_lysozyme"/>
    <property type="match status" value="1"/>
</dbReference>
<dbReference type="PANTHER" id="PTHR38107:SF3">
    <property type="entry name" value="LYSOZYME RRRD-RELATED"/>
    <property type="match status" value="1"/>
</dbReference>
<dbReference type="Gene3D" id="1.10.530.40">
    <property type="match status" value="1"/>
</dbReference>
<evidence type="ECO:0000256" key="2">
    <source>
        <dbReference type="ARBA" id="ARBA00022529"/>
    </source>
</evidence>
<reference evidence="8 9" key="1">
    <citation type="submission" date="2019-11" db="EMBL/GenBank/DDBJ databases">
        <title>Comparative genomics of hydrocarbon-degrading Desulfosarcina strains.</title>
        <authorList>
            <person name="Watanabe M."/>
            <person name="Kojima H."/>
            <person name="Fukui M."/>
        </authorList>
    </citation>
    <scope>NUCLEOTIDE SEQUENCE [LARGE SCALE GENOMIC DNA]</scope>
    <source>
        <strain evidence="8 9">PP31</strain>
    </source>
</reference>
<organism evidence="8 9">
    <name type="scientific">Desulfosarcina widdelii</name>
    <dbReference type="NCBI Taxonomy" id="947919"/>
    <lineage>
        <taxon>Bacteria</taxon>
        <taxon>Pseudomonadati</taxon>
        <taxon>Thermodesulfobacteriota</taxon>
        <taxon>Desulfobacteria</taxon>
        <taxon>Desulfobacterales</taxon>
        <taxon>Desulfosarcinaceae</taxon>
        <taxon>Desulfosarcina</taxon>
    </lineage>
</organism>
<dbReference type="HAMAP" id="MF_04110">
    <property type="entry name" value="ENDOLYSIN_T4"/>
    <property type="match status" value="1"/>
</dbReference>
<evidence type="ECO:0000313" key="9">
    <source>
        <dbReference type="Proteomes" id="UP000427769"/>
    </source>
</evidence>
<keyword evidence="5" id="KW-1035">Host cytoplasm</keyword>
<keyword evidence="2 7" id="KW-0929">Antimicrobial</keyword>
<keyword evidence="6 7" id="KW-0326">Glycosidase</keyword>
<evidence type="ECO:0000256" key="7">
    <source>
        <dbReference type="RuleBase" id="RU003788"/>
    </source>
</evidence>
<dbReference type="GO" id="GO:0009253">
    <property type="term" value="P:peptidoglycan catabolic process"/>
    <property type="evidence" value="ECO:0007669"/>
    <property type="project" value="InterPro"/>
</dbReference>
<keyword evidence="3 7" id="KW-0081">Bacteriolytic enzyme</keyword>
<evidence type="ECO:0000256" key="3">
    <source>
        <dbReference type="ARBA" id="ARBA00022638"/>
    </source>
</evidence>
<dbReference type="AlphaFoldDB" id="A0A5K7ZI99"/>
<dbReference type="SUPFAM" id="SSF53955">
    <property type="entry name" value="Lysozyme-like"/>
    <property type="match status" value="1"/>
</dbReference>
<dbReference type="InterPro" id="IPR023347">
    <property type="entry name" value="Lysozyme_dom_sf"/>
</dbReference>
<comment type="similarity">
    <text evidence="7">Belongs to the glycosyl hydrolase 24 family.</text>
</comment>
<dbReference type="Proteomes" id="UP000427769">
    <property type="component" value="Chromosome"/>
</dbReference>
<keyword evidence="4 7" id="KW-0378">Hydrolase</keyword>
<dbReference type="CDD" id="cd00737">
    <property type="entry name" value="lyz_endolysin_autolysin"/>
    <property type="match status" value="1"/>
</dbReference>
<gene>
    <name evidence="8" type="ORF">DSCW_54810</name>
</gene>
<name>A0A5K7ZI99_9BACT</name>
<dbReference type="GO" id="GO:0003796">
    <property type="term" value="F:lysozyme activity"/>
    <property type="evidence" value="ECO:0007669"/>
    <property type="project" value="UniProtKB-EC"/>
</dbReference>
<dbReference type="KEGG" id="dwd:DSCW_54810"/>
<dbReference type="OrthoDB" id="5323745at2"/>
<proteinExistence type="inferred from homology"/>
<dbReference type="InterPro" id="IPR002196">
    <property type="entry name" value="Glyco_hydro_24"/>
</dbReference>
<dbReference type="GO" id="GO:0042742">
    <property type="term" value="P:defense response to bacterium"/>
    <property type="evidence" value="ECO:0007669"/>
    <property type="project" value="UniProtKB-KW"/>
</dbReference>
<evidence type="ECO:0000313" key="8">
    <source>
        <dbReference type="EMBL" id="BBO78064.1"/>
    </source>
</evidence>
<dbReference type="PANTHER" id="PTHR38107">
    <property type="match status" value="1"/>
</dbReference>
<dbReference type="InterPro" id="IPR034690">
    <property type="entry name" value="Endolysin_T4_type"/>
</dbReference>
<protein>
    <recommendedName>
        <fullName evidence="7">Lysozyme</fullName>
        <ecNumber evidence="7">3.2.1.17</ecNumber>
    </recommendedName>
</protein>
<accession>A0A5K7ZI99</accession>
<comment type="catalytic activity">
    <reaction evidence="1 7">
        <text>Hydrolysis of (1-&gt;4)-beta-linkages between N-acetylmuramic acid and N-acetyl-D-glucosamine residues in a peptidoglycan and between N-acetyl-D-glucosamine residues in chitodextrins.</text>
        <dbReference type="EC" id="3.2.1.17"/>
    </reaction>
</comment>
<evidence type="ECO:0000256" key="5">
    <source>
        <dbReference type="ARBA" id="ARBA00023200"/>
    </source>
</evidence>
<keyword evidence="9" id="KW-1185">Reference proteome</keyword>
<dbReference type="GO" id="GO:0016998">
    <property type="term" value="P:cell wall macromolecule catabolic process"/>
    <property type="evidence" value="ECO:0007669"/>
    <property type="project" value="InterPro"/>
</dbReference>
<dbReference type="GO" id="GO:0031640">
    <property type="term" value="P:killing of cells of another organism"/>
    <property type="evidence" value="ECO:0007669"/>
    <property type="project" value="UniProtKB-KW"/>
</dbReference>
<dbReference type="EC" id="3.2.1.17" evidence="7"/>
<evidence type="ECO:0000256" key="4">
    <source>
        <dbReference type="ARBA" id="ARBA00022801"/>
    </source>
</evidence>
<dbReference type="RefSeq" id="WP_155306736.1">
    <property type="nucleotide sequence ID" value="NZ_AP021875.1"/>
</dbReference>
<dbReference type="InterPro" id="IPR023346">
    <property type="entry name" value="Lysozyme-like_dom_sf"/>
</dbReference>
<dbReference type="InterPro" id="IPR051018">
    <property type="entry name" value="Bacteriophage_GH24"/>
</dbReference>
<dbReference type="InterPro" id="IPR033907">
    <property type="entry name" value="Endolysin_autolysin"/>
</dbReference>
<sequence length="383" mass="43246">MSRTINKRGLDLVKRFEGFYSEAYLCPAGVWTIGYGHTRGVRQGQTVAENEAESMLQQDLAEAARDVERLISIPLTDNQFAALVSFAFNVGAGNLQASTLRRKLSIGNYEEVPFELSRWVKATDPVSGKKRTLRGLVRRRAAEGELWLTPDEADETEAALAMPQRIDNVDTFEDTSVPNLAMVTGGMKNLGYKIYDGIDRSGRKRNYDLNLFGVRTADTVAGAFDDWLGVFWMNWDTDAWEFHIWQATTDPGIYYLDQPLNVSGTAIMVEGQYPSSYQIGLHKGKYESLVQCKPIKAYRDNDKDEILDMMPDTIQKGFFGLNIHRASADQRSIRVGKWSAGCQVVADPRDFARLMDICRLAEEVWGPTFSYTLLLQEQLRYEA</sequence>
<evidence type="ECO:0000256" key="1">
    <source>
        <dbReference type="ARBA" id="ARBA00000632"/>
    </source>
</evidence>
<dbReference type="EMBL" id="AP021875">
    <property type="protein sequence ID" value="BBO78064.1"/>
    <property type="molecule type" value="Genomic_DNA"/>
</dbReference>
<evidence type="ECO:0000256" key="6">
    <source>
        <dbReference type="ARBA" id="ARBA00023295"/>
    </source>
</evidence>